<dbReference type="InterPro" id="IPR002347">
    <property type="entry name" value="SDR_fam"/>
</dbReference>
<dbReference type="PANTHER" id="PTHR43639:SF1">
    <property type="entry name" value="SHORT-CHAIN DEHYDROGENASE_REDUCTASE FAMILY PROTEIN"/>
    <property type="match status" value="1"/>
</dbReference>
<evidence type="ECO:0000256" key="2">
    <source>
        <dbReference type="ARBA" id="ARBA00023002"/>
    </source>
</evidence>
<dbReference type="STRING" id="1612624.ADU59_10780"/>
<dbReference type="Proteomes" id="UP000093111">
    <property type="component" value="Unassembled WGS sequence"/>
</dbReference>
<dbReference type="Pfam" id="PF13561">
    <property type="entry name" value="adh_short_C2"/>
    <property type="match status" value="1"/>
</dbReference>
<protein>
    <recommendedName>
        <fullName evidence="5">Short-chain dehydrogenase</fullName>
    </recommendedName>
</protein>
<reference evidence="3 4" key="1">
    <citation type="journal article" date="2016" name="Syst. Appl. Microbiol.">
        <title>Pararhizobium polonicum sp. nov. isolated from tumors on stone fruit rootstocks.</title>
        <authorList>
            <person name="Pulawska J."/>
            <person name="Kuzmanovic N."/>
            <person name="Willems A."/>
            <person name="Pothier J.F."/>
        </authorList>
    </citation>
    <scope>NUCLEOTIDE SEQUENCE [LARGE SCALE GENOMIC DNA]</scope>
    <source>
        <strain evidence="3 4">F5.1</strain>
    </source>
</reference>
<accession>A0A1C7P3N3</accession>
<keyword evidence="4" id="KW-1185">Reference proteome</keyword>
<evidence type="ECO:0000313" key="3">
    <source>
        <dbReference type="EMBL" id="OBZ95821.1"/>
    </source>
</evidence>
<dbReference type="PRINTS" id="PR00081">
    <property type="entry name" value="GDHRDH"/>
</dbReference>
<dbReference type="CDD" id="cd05233">
    <property type="entry name" value="SDR_c"/>
    <property type="match status" value="1"/>
</dbReference>
<name>A0A1C7P3N3_9HYPH</name>
<sequence>MNSNKNVVVTGVSGTLGAAISANLKGSGWNVIGIDRQPSASCKTVLIDLTDASQIRTGFQSIIDDYGDLHALVNNAGVFLGRSWDDVTDDETSLTLGVNLRAPLLLSTLFAKNAIARGLKASIVNVASVAGREPGHDIVYAASKAALLQATRGLGRQLAGQGVRVNAVAPGVIEGPMADRIPEPGRSAYRQRTPMQRFADPAEIASVISFLLSPDASYMTGAVIDANGGLF</sequence>
<dbReference type="GO" id="GO:0016491">
    <property type="term" value="F:oxidoreductase activity"/>
    <property type="evidence" value="ECO:0007669"/>
    <property type="project" value="UniProtKB-KW"/>
</dbReference>
<dbReference type="Gene3D" id="3.40.50.720">
    <property type="entry name" value="NAD(P)-binding Rossmann-like Domain"/>
    <property type="match status" value="1"/>
</dbReference>
<dbReference type="PRINTS" id="PR00080">
    <property type="entry name" value="SDRFAMILY"/>
</dbReference>
<comment type="caution">
    <text evidence="3">The sequence shown here is derived from an EMBL/GenBank/DDBJ whole genome shotgun (WGS) entry which is preliminary data.</text>
</comment>
<dbReference type="AlphaFoldDB" id="A0A1C7P3N3"/>
<dbReference type="EMBL" id="LGLV01000006">
    <property type="protein sequence ID" value="OBZ95821.1"/>
    <property type="molecule type" value="Genomic_DNA"/>
</dbReference>
<proteinExistence type="inferred from homology"/>
<organism evidence="3 4">
    <name type="scientific">Pararhizobium polonicum</name>
    <dbReference type="NCBI Taxonomy" id="1612624"/>
    <lineage>
        <taxon>Bacteria</taxon>
        <taxon>Pseudomonadati</taxon>
        <taxon>Pseudomonadota</taxon>
        <taxon>Alphaproteobacteria</taxon>
        <taxon>Hyphomicrobiales</taxon>
        <taxon>Rhizobiaceae</taxon>
        <taxon>Rhizobium/Agrobacterium group</taxon>
        <taxon>Pararhizobium</taxon>
    </lineage>
</organism>
<dbReference type="OrthoDB" id="9787298at2"/>
<dbReference type="InterPro" id="IPR036291">
    <property type="entry name" value="NAD(P)-bd_dom_sf"/>
</dbReference>
<evidence type="ECO:0000256" key="1">
    <source>
        <dbReference type="ARBA" id="ARBA00006484"/>
    </source>
</evidence>
<comment type="similarity">
    <text evidence="1">Belongs to the short-chain dehydrogenases/reductases (SDR) family.</text>
</comment>
<dbReference type="RefSeq" id="WP_068954082.1">
    <property type="nucleotide sequence ID" value="NZ_LGLV01000006.1"/>
</dbReference>
<keyword evidence="2" id="KW-0560">Oxidoreductase</keyword>
<evidence type="ECO:0000313" key="4">
    <source>
        <dbReference type="Proteomes" id="UP000093111"/>
    </source>
</evidence>
<dbReference type="PANTHER" id="PTHR43639">
    <property type="entry name" value="OXIDOREDUCTASE, SHORT-CHAIN DEHYDROGENASE/REDUCTASE FAMILY (AFU_ORTHOLOGUE AFUA_5G02870)"/>
    <property type="match status" value="1"/>
</dbReference>
<evidence type="ECO:0008006" key="5">
    <source>
        <dbReference type="Google" id="ProtNLM"/>
    </source>
</evidence>
<gene>
    <name evidence="3" type="ORF">ADU59_10780</name>
</gene>
<dbReference type="SUPFAM" id="SSF51735">
    <property type="entry name" value="NAD(P)-binding Rossmann-fold domains"/>
    <property type="match status" value="1"/>
</dbReference>